<keyword evidence="1" id="KW-1133">Transmembrane helix</keyword>
<organism evidence="2 3">
    <name type="scientific">Gnathostoma spinigerum</name>
    <dbReference type="NCBI Taxonomy" id="75299"/>
    <lineage>
        <taxon>Eukaryota</taxon>
        <taxon>Metazoa</taxon>
        <taxon>Ecdysozoa</taxon>
        <taxon>Nematoda</taxon>
        <taxon>Chromadorea</taxon>
        <taxon>Rhabditida</taxon>
        <taxon>Spirurina</taxon>
        <taxon>Gnathostomatomorpha</taxon>
        <taxon>Gnathostomatoidea</taxon>
        <taxon>Gnathostomatidae</taxon>
        <taxon>Gnathostoma</taxon>
    </lineage>
</organism>
<feature type="transmembrane region" description="Helical" evidence="1">
    <location>
        <begin position="39"/>
        <end position="67"/>
    </location>
</feature>
<comment type="caution">
    <text evidence="2">The sequence shown here is derived from an EMBL/GenBank/DDBJ whole genome shotgun (WGS) entry which is preliminary data.</text>
</comment>
<evidence type="ECO:0000313" key="3">
    <source>
        <dbReference type="Proteomes" id="UP001608902"/>
    </source>
</evidence>
<accession>A0ABD6F3K9</accession>
<dbReference type="AlphaFoldDB" id="A0ABD6F3K9"/>
<protein>
    <submittedName>
        <fullName evidence="2">Uncharacterized protein</fullName>
    </submittedName>
</protein>
<proteinExistence type="predicted"/>
<reference evidence="2 3" key="1">
    <citation type="submission" date="2024-08" db="EMBL/GenBank/DDBJ databases">
        <title>Gnathostoma spinigerum genome.</title>
        <authorList>
            <person name="Gonzalez-Bertolin B."/>
            <person name="Monzon S."/>
            <person name="Zaballos A."/>
            <person name="Jimenez P."/>
            <person name="Dekumyoy P."/>
            <person name="Varona S."/>
            <person name="Cuesta I."/>
            <person name="Sumanam S."/>
            <person name="Adisakwattana P."/>
            <person name="Gasser R.B."/>
            <person name="Hernandez-Gonzalez A."/>
            <person name="Young N.D."/>
            <person name="Perteguer M.J."/>
        </authorList>
    </citation>
    <scope>NUCLEOTIDE SEQUENCE [LARGE SCALE GENOMIC DNA]</scope>
    <source>
        <strain evidence="2">AL3</strain>
        <tissue evidence="2">Liver</tissue>
    </source>
</reference>
<name>A0ABD6F3K9_9BILA</name>
<keyword evidence="1" id="KW-0812">Transmembrane</keyword>
<sequence length="89" mass="10050">MFYILEDECLSRCPIERSLAYARLLGTSYGSRLTKTVSLFTAILLAISSFLLGIFTVSVIAICWSTFRRQSSTVLSRISDRSRLMSPFN</sequence>
<gene>
    <name evidence="2" type="ORF">AB6A40_011553</name>
</gene>
<dbReference type="EMBL" id="JBGFUD010022053">
    <property type="protein sequence ID" value="MFH4984844.1"/>
    <property type="molecule type" value="Genomic_DNA"/>
</dbReference>
<evidence type="ECO:0000313" key="2">
    <source>
        <dbReference type="EMBL" id="MFH4984844.1"/>
    </source>
</evidence>
<keyword evidence="3" id="KW-1185">Reference proteome</keyword>
<dbReference type="Proteomes" id="UP001608902">
    <property type="component" value="Unassembled WGS sequence"/>
</dbReference>
<keyword evidence="1" id="KW-0472">Membrane</keyword>
<evidence type="ECO:0000256" key="1">
    <source>
        <dbReference type="SAM" id="Phobius"/>
    </source>
</evidence>